<dbReference type="Pfam" id="PF02551">
    <property type="entry name" value="Acyl_CoA_thio"/>
    <property type="match status" value="1"/>
</dbReference>
<proteinExistence type="inferred from homology"/>
<evidence type="ECO:0000313" key="4">
    <source>
        <dbReference type="EMBL" id="CDS03407.1"/>
    </source>
</evidence>
<dbReference type="GO" id="GO:0006637">
    <property type="term" value="P:acyl-CoA metabolic process"/>
    <property type="evidence" value="ECO:0007669"/>
    <property type="project" value="InterPro"/>
</dbReference>
<protein>
    <recommendedName>
        <fullName evidence="3">Acyl-CoA thioesterase 2 C-terminal domain-containing protein</fullName>
    </recommendedName>
</protein>
<dbReference type="InterPro" id="IPR003703">
    <property type="entry name" value="Acyl_CoA_thio"/>
</dbReference>
<accession>A0A077W7K2</accession>
<dbReference type="AlphaFoldDB" id="A0A077W7K2"/>
<comment type="similarity">
    <text evidence="1">Belongs to the C/M/P thioester hydrolase family.</text>
</comment>
<dbReference type="Gene3D" id="2.40.160.210">
    <property type="entry name" value="Acyl-CoA thioesterase, double hotdog domain"/>
    <property type="match status" value="1"/>
</dbReference>
<dbReference type="PANTHER" id="PTHR11066">
    <property type="entry name" value="ACYL-COA THIOESTERASE"/>
    <property type="match status" value="1"/>
</dbReference>
<evidence type="ECO:0000259" key="3">
    <source>
        <dbReference type="Pfam" id="PF02551"/>
    </source>
</evidence>
<feature type="domain" description="Acyl-CoA thioesterase 2 C-terminal" evidence="3">
    <location>
        <begin position="67"/>
        <end position="165"/>
    </location>
</feature>
<dbReference type="PANTHER" id="PTHR11066:SF34">
    <property type="entry name" value="ACYL-COENZYME A THIOESTERASE 8"/>
    <property type="match status" value="1"/>
</dbReference>
<reference evidence="4" key="1">
    <citation type="journal article" date="2014" name="Genome Announc.">
        <title>De novo whole-genome sequence and genome annotation of Lichtheimia ramosa.</title>
        <authorList>
            <person name="Linde J."/>
            <person name="Schwartze V."/>
            <person name="Binder U."/>
            <person name="Lass-Florl C."/>
            <person name="Voigt K."/>
            <person name="Horn F."/>
        </authorList>
    </citation>
    <scope>NUCLEOTIDE SEQUENCE</scope>
    <source>
        <strain evidence="4">JMRC FSU:6197</strain>
    </source>
</reference>
<sequence length="193" mass="21982">MPTDIPRPEELTDNIERLKILTEDSRIPEHYRQRYKNFMDTVTPVEYRDIHNGNSEEFLSGYMKPLENQGQWFKTRERLPDNDPKLHACAIAYASDSGILMSAVRANGMIGRRGIGMMASLDHSIWFHVPTRADECPRSNDERGTSFGRIYNQQGVLVATCSQEGIIRLTKGEQARRQKASHEDNASSTPSKL</sequence>
<organism evidence="4">
    <name type="scientific">Lichtheimia ramosa</name>
    <dbReference type="NCBI Taxonomy" id="688394"/>
    <lineage>
        <taxon>Eukaryota</taxon>
        <taxon>Fungi</taxon>
        <taxon>Fungi incertae sedis</taxon>
        <taxon>Mucoromycota</taxon>
        <taxon>Mucoromycotina</taxon>
        <taxon>Mucoromycetes</taxon>
        <taxon>Mucorales</taxon>
        <taxon>Lichtheimiaceae</taxon>
        <taxon>Lichtheimia</taxon>
    </lineage>
</organism>
<name>A0A077W7K2_9FUNG</name>
<dbReference type="SUPFAM" id="SSF54637">
    <property type="entry name" value="Thioesterase/thiol ester dehydrase-isomerase"/>
    <property type="match status" value="1"/>
</dbReference>
<dbReference type="GO" id="GO:0009062">
    <property type="term" value="P:fatty acid catabolic process"/>
    <property type="evidence" value="ECO:0007669"/>
    <property type="project" value="TreeGrafter"/>
</dbReference>
<dbReference type="InterPro" id="IPR042171">
    <property type="entry name" value="Acyl-CoA_hotdog"/>
</dbReference>
<dbReference type="OrthoDB" id="68328at2759"/>
<dbReference type="GO" id="GO:0005782">
    <property type="term" value="C:peroxisomal matrix"/>
    <property type="evidence" value="ECO:0007669"/>
    <property type="project" value="TreeGrafter"/>
</dbReference>
<dbReference type="GO" id="GO:0047617">
    <property type="term" value="F:fatty acyl-CoA hydrolase activity"/>
    <property type="evidence" value="ECO:0007669"/>
    <property type="project" value="InterPro"/>
</dbReference>
<dbReference type="CDD" id="cd03444">
    <property type="entry name" value="Thioesterase_II_repeat1"/>
    <property type="match status" value="1"/>
</dbReference>
<feature type="region of interest" description="Disordered" evidence="2">
    <location>
        <begin position="172"/>
        <end position="193"/>
    </location>
</feature>
<evidence type="ECO:0000256" key="1">
    <source>
        <dbReference type="ARBA" id="ARBA00006538"/>
    </source>
</evidence>
<dbReference type="InterPro" id="IPR029069">
    <property type="entry name" value="HotDog_dom_sf"/>
</dbReference>
<evidence type="ECO:0000256" key="2">
    <source>
        <dbReference type="SAM" id="MobiDB-lite"/>
    </source>
</evidence>
<gene>
    <name evidence="4" type="ORF">LRAMOSA00809</name>
</gene>
<feature type="compositionally biased region" description="Basic and acidic residues" evidence="2">
    <location>
        <begin position="172"/>
        <end position="185"/>
    </location>
</feature>
<dbReference type="EMBL" id="LK023313">
    <property type="protein sequence ID" value="CDS03407.1"/>
    <property type="molecule type" value="Genomic_DNA"/>
</dbReference>
<dbReference type="InterPro" id="IPR025652">
    <property type="entry name" value="TesB_C"/>
</dbReference>